<organism evidence="1 2">
    <name type="scientific">Polarella glacialis</name>
    <name type="common">Dinoflagellate</name>
    <dbReference type="NCBI Taxonomy" id="89957"/>
    <lineage>
        <taxon>Eukaryota</taxon>
        <taxon>Sar</taxon>
        <taxon>Alveolata</taxon>
        <taxon>Dinophyceae</taxon>
        <taxon>Suessiales</taxon>
        <taxon>Suessiaceae</taxon>
        <taxon>Polarella</taxon>
    </lineage>
</organism>
<accession>A0A813DFB4</accession>
<gene>
    <name evidence="1" type="ORF">PGLA1383_LOCUS5159</name>
</gene>
<protein>
    <submittedName>
        <fullName evidence="1">Uncharacterized protein</fullName>
    </submittedName>
</protein>
<proteinExistence type="predicted"/>
<sequence>MPLSQDAQAVQFAADWALHCARLQLPRFLATIASDADLRENLGKLQELYKSRISERLVKQRILQWMLAIRHVMGSFDPCRSFQKGPETTVTGTAETSRCRLGLPREAVEQIVAFVGDARAMNPMTAELASTLSSTVTSWIKFEENLYIERVLADVSAWWLEEGADLVVRSLAISHSKRSCIFTIPQHAFKFRPAQFIFFKDKEYFDEETHILRLIRGFFSAASPYCYEVECFLHRRESLTRSDPCTQLPEWEKRGWHYNLLGTPNYAAAHLVDTESIAWSLTW</sequence>
<keyword evidence="2" id="KW-1185">Reference proteome</keyword>
<dbReference type="EMBL" id="CAJNNV010001993">
    <property type="protein sequence ID" value="CAE8586282.1"/>
    <property type="molecule type" value="Genomic_DNA"/>
</dbReference>
<dbReference type="AlphaFoldDB" id="A0A813DFB4"/>
<name>A0A813DFB4_POLGL</name>
<evidence type="ECO:0000313" key="2">
    <source>
        <dbReference type="Proteomes" id="UP000654075"/>
    </source>
</evidence>
<evidence type="ECO:0000313" key="1">
    <source>
        <dbReference type="EMBL" id="CAE8586282.1"/>
    </source>
</evidence>
<dbReference type="Proteomes" id="UP000654075">
    <property type="component" value="Unassembled WGS sequence"/>
</dbReference>
<comment type="caution">
    <text evidence="1">The sequence shown here is derived from an EMBL/GenBank/DDBJ whole genome shotgun (WGS) entry which is preliminary data.</text>
</comment>
<reference evidence="1" key="1">
    <citation type="submission" date="2021-02" db="EMBL/GenBank/DDBJ databases">
        <authorList>
            <person name="Dougan E. K."/>
            <person name="Rhodes N."/>
            <person name="Thang M."/>
            <person name="Chan C."/>
        </authorList>
    </citation>
    <scope>NUCLEOTIDE SEQUENCE</scope>
</reference>